<keyword evidence="11 12" id="KW-0472">Membrane</keyword>
<dbReference type="InterPro" id="IPR004772">
    <property type="entry name" value="TrkH"/>
</dbReference>
<keyword evidence="10 12" id="KW-0406">Ion transport</keyword>
<reference evidence="14" key="1">
    <citation type="submission" date="2022-08" db="EMBL/GenBank/DDBJ databases">
        <authorList>
            <person name="Dzunkova M."/>
            <person name="La Clair J."/>
            <person name="Tyml T."/>
            <person name="Doud D."/>
            <person name="Schulz F."/>
            <person name="Piquer S."/>
            <person name="Porcel Sanchis D."/>
            <person name="Osborn A."/>
            <person name="Robinson D."/>
            <person name="Louie K.B."/>
            <person name="Bowen B.P."/>
            <person name="Bowers R."/>
            <person name="Lee J."/>
            <person name="Arnau Llombart V."/>
            <person name="Diaz Villanueva W."/>
            <person name="Gosliner T."/>
            <person name="Northen T."/>
            <person name="Cheng J.-F."/>
            <person name="Burkart M.D."/>
            <person name="Woyke T."/>
        </authorList>
    </citation>
    <scope>NUCLEOTIDE SEQUENCE</scope>
    <source>
        <strain evidence="14">Df01</strain>
    </source>
</reference>
<keyword evidence="15" id="KW-1185">Reference proteome</keyword>
<dbReference type="PIRSF" id="PIRSF006247">
    <property type="entry name" value="TrkH"/>
    <property type="match status" value="1"/>
</dbReference>
<feature type="transmembrane region" description="Helical" evidence="13">
    <location>
        <begin position="454"/>
        <end position="477"/>
    </location>
</feature>
<evidence type="ECO:0000256" key="10">
    <source>
        <dbReference type="ARBA" id="ARBA00023065"/>
    </source>
</evidence>
<keyword evidence="4 12" id="KW-1003">Cell membrane</keyword>
<keyword evidence="6 12" id="KW-0633">Potassium transport</keyword>
<evidence type="ECO:0000313" key="15">
    <source>
        <dbReference type="Proteomes" id="UP001168167"/>
    </source>
</evidence>
<evidence type="ECO:0000256" key="3">
    <source>
        <dbReference type="ARBA" id="ARBA00022448"/>
    </source>
</evidence>
<keyword evidence="7 13" id="KW-0812">Transmembrane</keyword>
<evidence type="ECO:0000256" key="12">
    <source>
        <dbReference type="PIRNR" id="PIRNR006247"/>
    </source>
</evidence>
<dbReference type="PANTHER" id="PTHR32024">
    <property type="entry name" value="TRK SYSTEM POTASSIUM UPTAKE PROTEIN TRKG-RELATED"/>
    <property type="match status" value="1"/>
</dbReference>
<evidence type="ECO:0000256" key="9">
    <source>
        <dbReference type="ARBA" id="ARBA00022989"/>
    </source>
</evidence>
<evidence type="ECO:0000256" key="2">
    <source>
        <dbReference type="ARBA" id="ARBA00009137"/>
    </source>
</evidence>
<evidence type="ECO:0000256" key="6">
    <source>
        <dbReference type="ARBA" id="ARBA00022538"/>
    </source>
</evidence>
<feature type="transmembrane region" description="Helical" evidence="13">
    <location>
        <begin position="237"/>
        <end position="255"/>
    </location>
</feature>
<dbReference type="Proteomes" id="UP001168167">
    <property type="component" value="Unassembled WGS sequence"/>
</dbReference>
<comment type="subcellular location">
    <subcellularLocation>
        <location evidence="1 12">Cell inner membrane</location>
        <topology evidence="1 12">Multi-pass membrane protein</topology>
    </subcellularLocation>
</comment>
<evidence type="ECO:0000256" key="7">
    <source>
        <dbReference type="ARBA" id="ARBA00022692"/>
    </source>
</evidence>
<accession>A0ABT7QL14</accession>
<gene>
    <name evidence="14" type="ORF">NQX30_03265</name>
</gene>
<feature type="transmembrane region" description="Helical" evidence="13">
    <location>
        <begin position="328"/>
        <end position="348"/>
    </location>
</feature>
<dbReference type="EMBL" id="JANQAO010000002">
    <property type="protein sequence ID" value="MDM5147392.1"/>
    <property type="molecule type" value="Genomic_DNA"/>
</dbReference>
<evidence type="ECO:0000256" key="11">
    <source>
        <dbReference type="ARBA" id="ARBA00023136"/>
    </source>
</evidence>
<feature type="transmembrane region" description="Helical" evidence="13">
    <location>
        <begin position="12"/>
        <end position="32"/>
    </location>
</feature>
<proteinExistence type="inferred from homology"/>
<feature type="transmembrane region" description="Helical" evidence="13">
    <location>
        <begin position="134"/>
        <end position="153"/>
    </location>
</feature>
<evidence type="ECO:0000256" key="4">
    <source>
        <dbReference type="ARBA" id="ARBA00022475"/>
    </source>
</evidence>
<evidence type="ECO:0000313" key="14">
    <source>
        <dbReference type="EMBL" id="MDM5147392.1"/>
    </source>
</evidence>
<name>A0ABT7QL14_9GAMM</name>
<feature type="transmembrane region" description="Helical" evidence="13">
    <location>
        <begin position="71"/>
        <end position="93"/>
    </location>
</feature>
<sequence>MRRFLALAGRLGRLFAFFGLLMSLPALVSWAYDDGLELIYLTRAAAVFVGGLGLAALGARHRRRMTLRDGFLLVALVWILLPALATLPLLAALPSLSFVNAYFESASGLTATGATVLTGLDDLPPSLNFWRAQMIWLGGMGLIVLVVAVLPFLGAGSSVMMQNELPGPIKNERLRPQITQTAKLLWLIYAGFTVLCALAYWLAGMSRLDAVIHAFTTLGLGGFSSHDASYGYFNSPLIEGIAVMFMVFAGINFALHYSALSAKSTRPYWFNLECRAYLLVVTVAVTVVIIFLRLNGTYDNWGDALRYGLFNTVSIITTTGYSNTDYNAWPLFAPLLILILANVTSCSGSTGGGIKMIRTLVLLYQTEPESRRQLHPQAYSQNKAFATAPSQQITSVLFFILAYIGTAAGLMLILAATGMDFVSAFSAALATISNTGPGLGEVGPASSYAGLTPLQTGLCAFSMLIGRLELLSFIVLLRRSFWVY</sequence>
<evidence type="ECO:0000256" key="5">
    <source>
        <dbReference type="ARBA" id="ARBA00022519"/>
    </source>
</evidence>
<feature type="transmembrane region" description="Helical" evidence="13">
    <location>
        <begin position="184"/>
        <end position="203"/>
    </location>
</feature>
<dbReference type="Pfam" id="PF02386">
    <property type="entry name" value="TrkH"/>
    <property type="match status" value="1"/>
</dbReference>
<keyword evidence="3 12" id="KW-0813">Transport</keyword>
<protein>
    <recommendedName>
        <fullName evidence="12">Trk system potassium uptake protein</fullName>
    </recommendedName>
</protein>
<dbReference type="PANTHER" id="PTHR32024:SF2">
    <property type="entry name" value="TRK SYSTEM POTASSIUM UPTAKE PROTEIN TRKG-RELATED"/>
    <property type="match status" value="1"/>
</dbReference>
<evidence type="ECO:0000256" key="8">
    <source>
        <dbReference type="ARBA" id="ARBA00022958"/>
    </source>
</evidence>
<comment type="function">
    <text evidence="12">Low-affinity potassium transport system. Interacts with Trk system potassium uptake protein TrkA.</text>
</comment>
<keyword evidence="8 12" id="KW-0630">Potassium</keyword>
<feature type="transmembrane region" description="Helical" evidence="13">
    <location>
        <begin position="276"/>
        <end position="294"/>
    </location>
</feature>
<reference evidence="14" key="2">
    <citation type="journal article" date="2023" name="Microbiome">
        <title>Synthase-selected sorting approach identifies a beta-lactone synthase in a nudibranch symbiotic bacterium.</title>
        <authorList>
            <person name="Dzunkova M."/>
            <person name="La Clair J.J."/>
            <person name="Tyml T."/>
            <person name="Doud D."/>
            <person name="Schulz F."/>
            <person name="Piquer-Esteban S."/>
            <person name="Porcel Sanchis D."/>
            <person name="Osborn A."/>
            <person name="Robinson D."/>
            <person name="Louie K.B."/>
            <person name="Bowen B.P."/>
            <person name="Bowers R.M."/>
            <person name="Lee J."/>
            <person name="Arnau V."/>
            <person name="Diaz-Villanueva W."/>
            <person name="Stepanauskas R."/>
            <person name="Gosliner T."/>
            <person name="Date S.V."/>
            <person name="Northen T.R."/>
            <person name="Cheng J.F."/>
            <person name="Burkart M.D."/>
            <person name="Woyke T."/>
        </authorList>
    </citation>
    <scope>NUCLEOTIDE SEQUENCE</scope>
    <source>
        <strain evidence="14">Df01</strain>
    </source>
</reference>
<feature type="transmembrane region" description="Helical" evidence="13">
    <location>
        <begin position="38"/>
        <end position="59"/>
    </location>
</feature>
<evidence type="ECO:0000256" key="13">
    <source>
        <dbReference type="SAM" id="Phobius"/>
    </source>
</evidence>
<comment type="caution">
    <text evidence="14">The sequence shown here is derived from an EMBL/GenBank/DDBJ whole genome shotgun (WGS) entry which is preliminary data.</text>
</comment>
<keyword evidence="9 13" id="KW-1133">Transmembrane helix</keyword>
<feature type="transmembrane region" description="Helical" evidence="13">
    <location>
        <begin position="396"/>
        <end position="416"/>
    </location>
</feature>
<keyword evidence="5 12" id="KW-0997">Cell inner membrane</keyword>
<comment type="similarity">
    <text evidence="2 12">Belongs to the TrkH potassium transport family.</text>
</comment>
<evidence type="ECO:0000256" key="1">
    <source>
        <dbReference type="ARBA" id="ARBA00004429"/>
    </source>
</evidence>
<dbReference type="InterPro" id="IPR003445">
    <property type="entry name" value="Cat_transpt"/>
</dbReference>
<organism evidence="14 15">
    <name type="scientific">Candidatus Doriopsillibacter californiensis</name>
    <dbReference type="NCBI Taxonomy" id="2970740"/>
    <lineage>
        <taxon>Bacteria</taxon>
        <taxon>Pseudomonadati</taxon>
        <taxon>Pseudomonadota</taxon>
        <taxon>Gammaproteobacteria</taxon>
        <taxon>Candidatus Tethybacterales</taxon>
        <taxon>Candidatus Persebacteraceae</taxon>
        <taxon>Candidatus Doriopsillibacter</taxon>
    </lineage>
</organism>